<evidence type="ECO:0000256" key="7">
    <source>
        <dbReference type="ARBA" id="ARBA00022777"/>
    </source>
</evidence>
<evidence type="ECO:0000256" key="1">
    <source>
        <dbReference type="ARBA" id="ARBA00000085"/>
    </source>
</evidence>
<protein>
    <recommendedName>
        <fullName evidence="3">histidine kinase</fullName>
        <ecNumber evidence="3">2.7.13.3</ecNumber>
    </recommendedName>
</protein>
<name>A0A9X4BMR2_9GAMM</name>
<dbReference type="InterPro" id="IPR003594">
    <property type="entry name" value="HATPase_dom"/>
</dbReference>
<organism evidence="12 13">
    <name type="scientific">Tahibacter soli</name>
    <dbReference type="NCBI Taxonomy" id="2983605"/>
    <lineage>
        <taxon>Bacteria</taxon>
        <taxon>Pseudomonadati</taxon>
        <taxon>Pseudomonadota</taxon>
        <taxon>Gammaproteobacteria</taxon>
        <taxon>Lysobacterales</taxon>
        <taxon>Rhodanobacteraceae</taxon>
        <taxon>Tahibacter</taxon>
    </lineage>
</organism>
<dbReference type="InterPro" id="IPR003661">
    <property type="entry name" value="HisK_dim/P_dom"/>
</dbReference>
<dbReference type="PANTHER" id="PTHR45436">
    <property type="entry name" value="SENSOR HISTIDINE KINASE YKOH"/>
    <property type="match status" value="1"/>
</dbReference>
<dbReference type="InterPro" id="IPR004358">
    <property type="entry name" value="Sig_transdc_His_kin-like_C"/>
</dbReference>
<evidence type="ECO:0000256" key="5">
    <source>
        <dbReference type="ARBA" id="ARBA00022679"/>
    </source>
</evidence>
<dbReference type="AlphaFoldDB" id="A0A9X4BMR2"/>
<dbReference type="GO" id="GO:0005886">
    <property type="term" value="C:plasma membrane"/>
    <property type="evidence" value="ECO:0007669"/>
    <property type="project" value="TreeGrafter"/>
</dbReference>
<comment type="catalytic activity">
    <reaction evidence="1">
        <text>ATP + protein L-histidine = ADP + protein N-phospho-L-histidine.</text>
        <dbReference type="EC" id="2.7.13.3"/>
    </reaction>
</comment>
<gene>
    <name evidence="12" type="ORF">OD750_024065</name>
</gene>
<dbReference type="InterPro" id="IPR036890">
    <property type="entry name" value="HATPase_C_sf"/>
</dbReference>
<dbReference type="PROSITE" id="PS50109">
    <property type="entry name" value="HIS_KIN"/>
    <property type="match status" value="1"/>
</dbReference>
<evidence type="ECO:0000256" key="2">
    <source>
        <dbReference type="ARBA" id="ARBA00004370"/>
    </source>
</evidence>
<dbReference type="SUPFAM" id="SSF47384">
    <property type="entry name" value="Homodimeric domain of signal transducing histidine kinase"/>
    <property type="match status" value="1"/>
</dbReference>
<evidence type="ECO:0000313" key="12">
    <source>
        <dbReference type="EMBL" id="MDC8015614.1"/>
    </source>
</evidence>
<evidence type="ECO:0000256" key="9">
    <source>
        <dbReference type="ARBA" id="ARBA00023136"/>
    </source>
</evidence>
<keyword evidence="13" id="KW-1185">Reference proteome</keyword>
<dbReference type="Gene3D" id="3.30.565.10">
    <property type="entry name" value="Histidine kinase-like ATPase, C-terminal domain"/>
    <property type="match status" value="1"/>
</dbReference>
<dbReference type="InterPro" id="IPR036097">
    <property type="entry name" value="HisK_dim/P_sf"/>
</dbReference>
<evidence type="ECO:0000313" key="13">
    <source>
        <dbReference type="Proteomes" id="UP001139971"/>
    </source>
</evidence>
<dbReference type="RefSeq" id="WP_263541167.1">
    <property type="nucleotide sequence ID" value="NZ_JAOVZO020000020.1"/>
</dbReference>
<evidence type="ECO:0000256" key="6">
    <source>
        <dbReference type="ARBA" id="ARBA00022692"/>
    </source>
</evidence>
<dbReference type="GO" id="GO:0000155">
    <property type="term" value="F:phosphorelay sensor kinase activity"/>
    <property type="evidence" value="ECO:0007669"/>
    <property type="project" value="InterPro"/>
</dbReference>
<keyword evidence="4" id="KW-0597">Phosphoprotein</keyword>
<evidence type="ECO:0000256" key="10">
    <source>
        <dbReference type="SAM" id="Phobius"/>
    </source>
</evidence>
<proteinExistence type="predicted"/>
<dbReference type="EMBL" id="JAOVZO020000020">
    <property type="protein sequence ID" value="MDC8015614.1"/>
    <property type="molecule type" value="Genomic_DNA"/>
</dbReference>
<evidence type="ECO:0000256" key="3">
    <source>
        <dbReference type="ARBA" id="ARBA00012438"/>
    </source>
</evidence>
<keyword evidence="6 10" id="KW-0812">Transmembrane</keyword>
<feature type="transmembrane region" description="Helical" evidence="10">
    <location>
        <begin position="12"/>
        <end position="34"/>
    </location>
</feature>
<dbReference type="CDD" id="cd00082">
    <property type="entry name" value="HisKA"/>
    <property type="match status" value="1"/>
</dbReference>
<dbReference type="Proteomes" id="UP001139971">
    <property type="component" value="Unassembled WGS sequence"/>
</dbReference>
<dbReference type="Pfam" id="PF00512">
    <property type="entry name" value="HisKA"/>
    <property type="match status" value="1"/>
</dbReference>
<evidence type="ECO:0000256" key="4">
    <source>
        <dbReference type="ARBA" id="ARBA00022553"/>
    </source>
</evidence>
<accession>A0A9X4BMR2</accession>
<dbReference type="SUPFAM" id="SSF55874">
    <property type="entry name" value="ATPase domain of HSP90 chaperone/DNA topoisomerase II/histidine kinase"/>
    <property type="match status" value="1"/>
</dbReference>
<dbReference type="SMART" id="SM00388">
    <property type="entry name" value="HisKA"/>
    <property type="match status" value="1"/>
</dbReference>
<dbReference type="InterPro" id="IPR005467">
    <property type="entry name" value="His_kinase_dom"/>
</dbReference>
<dbReference type="Gene3D" id="1.10.287.130">
    <property type="match status" value="1"/>
</dbReference>
<feature type="domain" description="Histidine kinase" evidence="11">
    <location>
        <begin position="225"/>
        <end position="431"/>
    </location>
</feature>
<dbReference type="Pfam" id="PF02518">
    <property type="entry name" value="HATPase_c"/>
    <property type="match status" value="1"/>
</dbReference>
<dbReference type="EC" id="2.7.13.3" evidence="3"/>
<dbReference type="SMART" id="SM00387">
    <property type="entry name" value="HATPase_c"/>
    <property type="match status" value="1"/>
</dbReference>
<keyword evidence="7 12" id="KW-0418">Kinase</keyword>
<comment type="caution">
    <text evidence="12">The sequence shown here is derived from an EMBL/GenBank/DDBJ whole genome shotgun (WGS) entry which is preliminary data.</text>
</comment>
<dbReference type="PANTHER" id="PTHR45436:SF16">
    <property type="entry name" value="HISTIDINE KINASE"/>
    <property type="match status" value="1"/>
</dbReference>
<keyword evidence="8 10" id="KW-1133">Transmembrane helix</keyword>
<sequence length="434" mass="48504">MRKASGIRRKIWVVFVLQLAAISFATVVGVYGAATILEDLLIKQALRDEAGHYFGRLATHPGAELPDTYNMHGYFAAHGKPDADVPAELRGLEPGFHHVGREAGRDELVHVSDGTRGRLFLVFRQEQVHKLAFLFGFVPLTVVLLIIYTTTWLTYRASRRALSPIVALANAVRAWDPKKPDLEALDVEQLPGEVDHDVEALSRALHGFATRIEEFVERERNFTRDASHELRSPLTVIKVAADVLADEENLDDFARRSVGRIRTAGRDMEALIEAFLILAREADTGLPEEDFHVNDLAREEIERAKPYVERKPVALELVEEGAFDLHASPRVLSVMLGNLIRNACLYTEHGRVVVTVGFDFLRVEDTGIGMSHDDLAHVFQPFFRAGRSQRGGHGVGLTIVKRLSDRFRWPIEIHSELGVGTTAVIRFPDARPPV</sequence>
<evidence type="ECO:0000256" key="8">
    <source>
        <dbReference type="ARBA" id="ARBA00022989"/>
    </source>
</evidence>
<keyword evidence="9 10" id="KW-0472">Membrane</keyword>
<evidence type="ECO:0000259" key="11">
    <source>
        <dbReference type="PROSITE" id="PS50109"/>
    </source>
</evidence>
<feature type="transmembrane region" description="Helical" evidence="10">
    <location>
        <begin position="131"/>
        <end position="155"/>
    </location>
</feature>
<comment type="subcellular location">
    <subcellularLocation>
        <location evidence="2">Membrane</location>
    </subcellularLocation>
</comment>
<dbReference type="PRINTS" id="PR00344">
    <property type="entry name" value="BCTRLSENSOR"/>
</dbReference>
<reference evidence="12" key="1">
    <citation type="submission" date="2023-02" db="EMBL/GenBank/DDBJ databases">
        <title>Tahibacter soli sp. nov. isolated from soil.</title>
        <authorList>
            <person name="Baek J.H."/>
            <person name="Lee J.K."/>
            <person name="Choi D.G."/>
            <person name="Jeon C.O."/>
        </authorList>
    </citation>
    <scope>NUCLEOTIDE SEQUENCE</scope>
    <source>
        <strain evidence="12">BL</strain>
    </source>
</reference>
<keyword evidence="5" id="KW-0808">Transferase</keyword>
<dbReference type="InterPro" id="IPR050428">
    <property type="entry name" value="TCS_sensor_his_kinase"/>
</dbReference>